<evidence type="ECO:0000313" key="3">
    <source>
        <dbReference type="Proteomes" id="UP000241421"/>
    </source>
</evidence>
<keyword evidence="1" id="KW-0732">Signal</keyword>
<reference evidence="2 3" key="1">
    <citation type="submission" date="2018-04" db="EMBL/GenBank/DDBJ databases">
        <title>Massilia violaceinigra sp. nov., a novel purple-pigmented bacterium isolated from Tianshan glacier, Xinjiang, China.</title>
        <authorList>
            <person name="Wang H."/>
        </authorList>
    </citation>
    <scope>NUCLEOTIDE SEQUENCE [LARGE SCALE GENOMIC DNA]</scope>
    <source>
        <strain evidence="2 3">B448-2</strain>
    </source>
</reference>
<keyword evidence="3" id="KW-1185">Reference proteome</keyword>
<dbReference type="AlphaFoldDB" id="A0A2U2HNX0"/>
<comment type="caution">
    <text evidence="2">The sequence shown here is derived from an EMBL/GenBank/DDBJ whole genome shotgun (WGS) entry which is preliminary data.</text>
</comment>
<sequence length="190" mass="20517">MKPSIYFCAPLLCCLLTAHAAPVEKTPLSYDAQATEIVRITPLQGACAINFMSISDRRFTKDGIGADMPIPSGPPEPWISASLDTLKAYGFPVTHSASPVPGAVNLDVRLTRAYTWITHMRINGMVAIEAESKQADGVKTEKFRSAGSKTNMWGAKSEYVTALNYAVNSVVDQMAPALLRHCQSAKTAAR</sequence>
<gene>
    <name evidence="2" type="ORF">C7C56_008220</name>
</gene>
<evidence type="ECO:0000313" key="2">
    <source>
        <dbReference type="EMBL" id="PWF49105.1"/>
    </source>
</evidence>
<evidence type="ECO:0000256" key="1">
    <source>
        <dbReference type="SAM" id="SignalP"/>
    </source>
</evidence>
<feature type="signal peptide" evidence="1">
    <location>
        <begin position="1"/>
        <end position="20"/>
    </location>
</feature>
<dbReference type="OrthoDB" id="8773858at2"/>
<dbReference type="Proteomes" id="UP000241421">
    <property type="component" value="Unassembled WGS sequence"/>
</dbReference>
<dbReference type="RefSeq" id="WP_106756956.1">
    <property type="nucleotide sequence ID" value="NZ_PXWF02000114.1"/>
</dbReference>
<dbReference type="EMBL" id="PXWF02000114">
    <property type="protein sequence ID" value="PWF49105.1"/>
    <property type="molecule type" value="Genomic_DNA"/>
</dbReference>
<organism evidence="2 3">
    <name type="scientific">Massilia glaciei</name>
    <dbReference type="NCBI Taxonomy" id="1524097"/>
    <lineage>
        <taxon>Bacteria</taxon>
        <taxon>Pseudomonadati</taxon>
        <taxon>Pseudomonadota</taxon>
        <taxon>Betaproteobacteria</taxon>
        <taxon>Burkholderiales</taxon>
        <taxon>Oxalobacteraceae</taxon>
        <taxon>Telluria group</taxon>
        <taxon>Massilia</taxon>
    </lineage>
</organism>
<protein>
    <recommendedName>
        <fullName evidence="4">ABC-type transport auxiliary lipoprotein component domain-containing protein</fullName>
    </recommendedName>
</protein>
<name>A0A2U2HNX0_9BURK</name>
<proteinExistence type="predicted"/>
<evidence type="ECO:0008006" key="4">
    <source>
        <dbReference type="Google" id="ProtNLM"/>
    </source>
</evidence>
<feature type="chain" id="PRO_5015569569" description="ABC-type transport auxiliary lipoprotein component domain-containing protein" evidence="1">
    <location>
        <begin position="21"/>
        <end position="190"/>
    </location>
</feature>
<accession>A0A2U2HNX0</accession>